<reference evidence="2 3" key="1">
    <citation type="journal article" date="2018" name="Sci. Rep.">
        <title>Comparative analysis of the Pocillopora damicornis genome highlights role of immune system in coral evolution.</title>
        <authorList>
            <person name="Cunning R."/>
            <person name="Bay R.A."/>
            <person name="Gillette P."/>
            <person name="Baker A.C."/>
            <person name="Traylor-Knowles N."/>
        </authorList>
    </citation>
    <scope>NUCLEOTIDE SEQUENCE [LARGE SCALE GENOMIC DNA]</scope>
    <source>
        <strain evidence="2">RSMAS</strain>
        <tissue evidence="2">Whole animal</tissue>
    </source>
</reference>
<dbReference type="EMBL" id="RCHS01000841">
    <property type="protein sequence ID" value="RMX56467.1"/>
    <property type="molecule type" value="Genomic_DNA"/>
</dbReference>
<protein>
    <submittedName>
        <fullName evidence="2">Uncharacterized protein</fullName>
    </submittedName>
</protein>
<evidence type="ECO:0000313" key="3">
    <source>
        <dbReference type="Proteomes" id="UP000275408"/>
    </source>
</evidence>
<proteinExistence type="predicted"/>
<evidence type="ECO:0000256" key="1">
    <source>
        <dbReference type="SAM" id="MobiDB-lite"/>
    </source>
</evidence>
<name>A0A3M6USC4_POCDA</name>
<dbReference type="OrthoDB" id="5953035at2759"/>
<feature type="compositionally biased region" description="Polar residues" evidence="1">
    <location>
        <begin position="92"/>
        <end position="104"/>
    </location>
</feature>
<feature type="region of interest" description="Disordered" evidence="1">
    <location>
        <begin position="83"/>
        <end position="115"/>
    </location>
</feature>
<keyword evidence="3" id="KW-1185">Reference proteome</keyword>
<organism evidence="2 3">
    <name type="scientific">Pocillopora damicornis</name>
    <name type="common">Cauliflower coral</name>
    <name type="synonym">Millepora damicornis</name>
    <dbReference type="NCBI Taxonomy" id="46731"/>
    <lineage>
        <taxon>Eukaryota</taxon>
        <taxon>Metazoa</taxon>
        <taxon>Cnidaria</taxon>
        <taxon>Anthozoa</taxon>
        <taxon>Hexacorallia</taxon>
        <taxon>Scleractinia</taxon>
        <taxon>Astrocoeniina</taxon>
        <taxon>Pocilloporidae</taxon>
        <taxon>Pocillopora</taxon>
    </lineage>
</organism>
<comment type="caution">
    <text evidence="2">The sequence shown here is derived from an EMBL/GenBank/DDBJ whole genome shotgun (WGS) entry which is preliminary data.</text>
</comment>
<dbReference type="Proteomes" id="UP000275408">
    <property type="component" value="Unassembled WGS sequence"/>
</dbReference>
<sequence length="115" mass="13225">MSKLKLWCKRRYSDFVTRSRNAGILLIYYTNLWRYNSQKALEAFLHGQPQQQAPVPFMITRKMRKSLASLGYTEQDIDRMTPSEASDKVSCGVQNSSQASGTKQVKTEDQSRDVK</sequence>
<dbReference type="AlphaFoldDB" id="A0A3M6USC4"/>
<accession>A0A3M6USC4</accession>
<feature type="compositionally biased region" description="Basic and acidic residues" evidence="1">
    <location>
        <begin position="105"/>
        <end position="115"/>
    </location>
</feature>
<evidence type="ECO:0000313" key="2">
    <source>
        <dbReference type="EMBL" id="RMX56467.1"/>
    </source>
</evidence>
<gene>
    <name evidence="2" type="ORF">pdam_00008820</name>
</gene>